<dbReference type="Proteomes" id="UP000887569">
    <property type="component" value="Unplaced"/>
</dbReference>
<evidence type="ECO:0000259" key="5">
    <source>
        <dbReference type="PROSITE" id="PS01180"/>
    </source>
</evidence>
<dbReference type="PANTHER" id="PTHR39385">
    <property type="entry name" value="PROTEIN CBG20422"/>
    <property type="match status" value="1"/>
</dbReference>
<dbReference type="AlphaFoldDB" id="A0A915BSQ3"/>
<keyword evidence="3" id="KW-0812">Transmembrane</keyword>
<dbReference type="InterPro" id="IPR035914">
    <property type="entry name" value="Sperma_CUB_dom_sf"/>
</dbReference>
<dbReference type="WBParaSite" id="PgR057_g050_t01">
    <property type="protein sequence ID" value="PgR057_g050_t01"/>
    <property type="gene ID" value="PgR057_g050"/>
</dbReference>
<feature type="transmembrane region" description="Helical" evidence="3">
    <location>
        <begin position="160"/>
        <end position="183"/>
    </location>
</feature>
<sequence length="207" mass="23864">MPSHSPLLLFAFTFLFPRSVDARCVCVNSIIPLLRESDYRVISSPDYPRYYCPNLDCSWKIVAPDNYTVIKFYSNNLDLRDEKDFIYFYNHNNTKPDAEPTHFSYRCTGTNECDFTSSGQYLTIRFVSAEGEPDRYGFRGTVTLYSPYRQKMAAMFRYKVAGAIGIAVFFILIVGGSVVLYAVHRMKSRSQNEKEDDAAIKDKLMEH</sequence>
<keyword evidence="3" id="KW-1133">Transmembrane helix</keyword>
<dbReference type="Pfam" id="PF00431">
    <property type="entry name" value="CUB"/>
    <property type="match status" value="1"/>
</dbReference>
<evidence type="ECO:0000256" key="3">
    <source>
        <dbReference type="SAM" id="Phobius"/>
    </source>
</evidence>
<evidence type="ECO:0000256" key="2">
    <source>
        <dbReference type="PROSITE-ProRule" id="PRU00059"/>
    </source>
</evidence>
<dbReference type="Gene3D" id="2.60.120.290">
    <property type="entry name" value="Spermadhesin, CUB domain"/>
    <property type="match status" value="1"/>
</dbReference>
<keyword evidence="6" id="KW-1185">Reference proteome</keyword>
<dbReference type="SUPFAM" id="SSF49854">
    <property type="entry name" value="Spermadhesin, CUB domain"/>
    <property type="match status" value="1"/>
</dbReference>
<accession>A0A915BSQ3</accession>
<protein>
    <submittedName>
        <fullName evidence="7">CUB domain-containing protein</fullName>
    </submittedName>
</protein>
<name>A0A915BSQ3_PARUN</name>
<dbReference type="CDD" id="cd00041">
    <property type="entry name" value="CUB"/>
    <property type="match status" value="1"/>
</dbReference>
<dbReference type="SMART" id="SM00042">
    <property type="entry name" value="CUB"/>
    <property type="match status" value="1"/>
</dbReference>
<keyword evidence="1" id="KW-1015">Disulfide bond</keyword>
<proteinExistence type="predicted"/>
<feature type="chain" id="PRO_5037089204" evidence="4">
    <location>
        <begin position="23"/>
        <end position="207"/>
    </location>
</feature>
<dbReference type="InterPro" id="IPR000859">
    <property type="entry name" value="CUB_dom"/>
</dbReference>
<comment type="caution">
    <text evidence="2">Lacks conserved residue(s) required for the propagation of feature annotation.</text>
</comment>
<evidence type="ECO:0000313" key="6">
    <source>
        <dbReference type="Proteomes" id="UP000887569"/>
    </source>
</evidence>
<dbReference type="PROSITE" id="PS01180">
    <property type="entry name" value="CUB"/>
    <property type="match status" value="1"/>
</dbReference>
<organism evidence="6 7">
    <name type="scientific">Parascaris univalens</name>
    <name type="common">Nematode worm</name>
    <dbReference type="NCBI Taxonomy" id="6257"/>
    <lineage>
        <taxon>Eukaryota</taxon>
        <taxon>Metazoa</taxon>
        <taxon>Ecdysozoa</taxon>
        <taxon>Nematoda</taxon>
        <taxon>Chromadorea</taxon>
        <taxon>Rhabditida</taxon>
        <taxon>Spirurina</taxon>
        <taxon>Ascaridomorpha</taxon>
        <taxon>Ascaridoidea</taxon>
        <taxon>Ascarididae</taxon>
        <taxon>Parascaris</taxon>
    </lineage>
</organism>
<evidence type="ECO:0000256" key="4">
    <source>
        <dbReference type="SAM" id="SignalP"/>
    </source>
</evidence>
<reference evidence="7" key="1">
    <citation type="submission" date="2022-11" db="UniProtKB">
        <authorList>
            <consortium name="WormBaseParasite"/>
        </authorList>
    </citation>
    <scope>IDENTIFICATION</scope>
</reference>
<feature type="signal peptide" evidence="4">
    <location>
        <begin position="1"/>
        <end position="22"/>
    </location>
</feature>
<evidence type="ECO:0000256" key="1">
    <source>
        <dbReference type="ARBA" id="ARBA00023157"/>
    </source>
</evidence>
<feature type="domain" description="CUB" evidence="5">
    <location>
        <begin position="26"/>
        <end position="145"/>
    </location>
</feature>
<evidence type="ECO:0000313" key="7">
    <source>
        <dbReference type="WBParaSite" id="PgR057_g050_t01"/>
    </source>
</evidence>
<keyword evidence="3" id="KW-0472">Membrane</keyword>
<keyword evidence="4" id="KW-0732">Signal</keyword>
<dbReference type="PANTHER" id="PTHR39385:SF2">
    <property type="entry name" value="SLIT-LIKE 3 PROTEIN"/>
    <property type="match status" value="1"/>
</dbReference>